<feature type="compositionally biased region" description="Low complexity" evidence="1">
    <location>
        <begin position="16"/>
        <end position="28"/>
    </location>
</feature>
<dbReference type="EMBL" id="BMDO01000005">
    <property type="protein sequence ID" value="GGI50957.1"/>
    <property type="molecule type" value="Genomic_DNA"/>
</dbReference>
<gene>
    <name evidence="2" type="ORF">GCM10011425_21690</name>
</gene>
<reference evidence="2" key="2">
    <citation type="submission" date="2020-09" db="EMBL/GenBank/DDBJ databases">
        <authorList>
            <person name="Sun Q."/>
            <person name="Sedlacek I."/>
        </authorList>
    </citation>
    <scope>NUCLEOTIDE SEQUENCE</scope>
    <source>
        <strain evidence="2">CCM 8711</strain>
    </source>
</reference>
<proteinExistence type="predicted"/>
<evidence type="ECO:0000313" key="2">
    <source>
        <dbReference type="EMBL" id="GGI50957.1"/>
    </source>
</evidence>
<dbReference type="AlphaFoldDB" id="A0A917JAF2"/>
<accession>A0A917JAF2</accession>
<name>A0A917JAF2_9SPHI</name>
<evidence type="ECO:0000313" key="3">
    <source>
        <dbReference type="Proteomes" id="UP000662074"/>
    </source>
</evidence>
<feature type="compositionally biased region" description="Basic and acidic residues" evidence="1">
    <location>
        <begin position="29"/>
        <end position="52"/>
    </location>
</feature>
<evidence type="ECO:0000256" key="1">
    <source>
        <dbReference type="SAM" id="MobiDB-lite"/>
    </source>
</evidence>
<dbReference type="Proteomes" id="UP000662074">
    <property type="component" value="Unassembled WGS sequence"/>
</dbReference>
<protein>
    <recommendedName>
        <fullName evidence="4">Lipoprotein</fullName>
    </recommendedName>
</protein>
<keyword evidence="3" id="KW-1185">Reference proteome</keyword>
<dbReference type="RefSeq" id="WP_188416576.1">
    <property type="nucleotide sequence ID" value="NZ_BMDO01000005.1"/>
</dbReference>
<dbReference type="PROSITE" id="PS51257">
    <property type="entry name" value="PROKAR_LIPOPROTEIN"/>
    <property type="match status" value="1"/>
</dbReference>
<organism evidence="2 3">
    <name type="scientific">Mucilaginibacter galii</name>
    <dbReference type="NCBI Taxonomy" id="2005073"/>
    <lineage>
        <taxon>Bacteria</taxon>
        <taxon>Pseudomonadati</taxon>
        <taxon>Bacteroidota</taxon>
        <taxon>Sphingobacteriia</taxon>
        <taxon>Sphingobacteriales</taxon>
        <taxon>Sphingobacteriaceae</taxon>
        <taxon>Mucilaginibacter</taxon>
    </lineage>
</organism>
<feature type="region of interest" description="Disordered" evidence="1">
    <location>
        <begin position="16"/>
        <end position="55"/>
    </location>
</feature>
<sequence>MKRVFTLLLVAGLFSSCGSSESSNSSSDSTKKDTKSKEGISAESSEPAKAESKWQYSEEVDKMTSAKNYFATIESDNQLDFEFPYDGGSNGTITVRKMAKSTDVLIGISKGQFNSHSDGTTVKVRFDDKKPINFTCSEPSDGSSDALFIDSPKKFLTLLKSAKKVIVQAEFYESGLKEMEFDTKDFKWNH</sequence>
<comment type="caution">
    <text evidence="2">The sequence shown here is derived from an EMBL/GenBank/DDBJ whole genome shotgun (WGS) entry which is preliminary data.</text>
</comment>
<reference evidence="2" key="1">
    <citation type="journal article" date="2014" name="Int. J. Syst. Evol. Microbiol.">
        <title>Complete genome sequence of Corynebacterium casei LMG S-19264T (=DSM 44701T), isolated from a smear-ripened cheese.</title>
        <authorList>
            <consortium name="US DOE Joint Genome Institute (JGI-PGF)"/>
            <person name="Walter F."/>
            <person name="Albersmeier A."/>
            <person name="Kalinowski J."/>
            <person name="Ruckert C."/>
        </authorList>
    </citation>
    <scope>NUCLEOTIDE SEQUENCE</scope>
    <source>
        <strain evidence="2">CCM 8711</strain>
    </source>
</reference>
<evidence type="ECO:0008006" key="4">
    <source>
        <dbReference type="Google" id="ProtNLM"/>
    </source>
</evidence>